<dbReference type="InterPro" id="IPR051370">
    <property type="entry name" value="PPIase_Pin1"/>
</dbReference>
<dbReference type="AlphaFoldDB" id="A0A830HBL6"/>
<dbReference type="GO" id="GO:0003755">
    <property type="term" value="F:peptidyl-prolyl cis-trans isomerase activity"/>
    <property type="evidence" value="ECO:0007669"/>
    <property type="project" value="UniProtKB-UniRule"/>
</dbReference>
<keyword evidence="3 6" id="KW-0697">Rotamase</keyword>
<evidence type="ECO:0000256" key="1">
    <source>
        <dbReference type="ARBA" id="ARBA00000971"/>
    </source>
</evidence>
<keyword evidence="4 6" id="KW-0413">Isomerase</keyword>
<proteinExistence type="inferred from homology"/>
<feature type="region of interest" description="Disordered" evidence="8">
    <location>
        <begin position="138"/>
        <end position="163"/>
    </location>
</feature>
<dbReference type="Proteomes" id="UP000660262">
    <property type="component" value="Unassembled WGS sequence"/>
</dbReference>
<feature type="domain" description="FHA" evidence="9">
    <location>
        <begin position="51"/>
        <end position="108"/>
    </location>
</feature>
<dbReference type="SUPFAM" id="SSF49879">
    <property type="entry name" value="SMAD/FHA domain"/>
    <property type="match status" value="1"/>
</dbReference>
<dbReference type="EC" id="5.2.1.8" evidence="7"/>
<dbReference type="InterPro" id="IPR000253">
    <property type="entry name" value="FHA_dom"/>
</dbReference>
<dbReference type="PROSITE" id="PS50198">
    <property type="entry name" value="PPIC_PPIASE_2"/>
    <property type="match status" value="1"/>
</dbReference>
<evidence type="ECO:0000256" key="8">
    <source>
        <dbReference type="SAM" id="MobiDB-lite"/>
    </source>
</evidence>
<evidence type="ECO:0000259" key="9">
    <source>
        <dbReference type="PROSITE" id="PS50006"/>
    </source>
</evidence>
<dbReference type="OrthoDB" id="2530521at2759"/>
<dbReference type="FunFam" id="3.10.50.40:FF:000010">
    <property type="entry name" value="Peptidyl-prolyl cis-trans isomerase Pin1"/>
    <property type="match status" value="1"/>
</dbReference>
<dbReference type="Gene3D" id="2.60.200.20">
    <property type="match status" value="1"/>
</dbReference>
<comment type="similarity">
    <text evidence="2">Belongs to the PpiC/parvulin rotamase family.</text>
</comment>
<evidence type="ECO:0000256" key="3">
    <source>
        <dbReference type="ARBA" id="ARBA00023110"/>
    </source>
</evidence>
<dbReference type="GO" id="GO:0005829">
    <property type="term" value="C:cytosol"/>
    <property type="evidence" value="ECO:0007669"/>
    <property type="project" value="TreeGrafter"/>
</dbReference>
<comment type="caution">
    <text evidence="11">The sequence shown here is derived from an EMBL/GenBank/DDBJ whole genome shotgun (WGS) entry which is preliminary data.</text>
</comment>
<evidence type="ECO:0000256" key="6">
    <source>
        <dbReference type="PROSITE-ProRule" id="PRU00278"/>
    </source>
</evidence>
<dbReference type="PANTHER" id="PTHR10657">
    <property type="entry name" value="PEPTIDYL-PROLYL CIS-TRANS ISOMERASE"/>
    <property type="match status" value="1"/>
</dbReference>
<dbReference type="InterPro" id="IPR000297">
    <property type="entry name" value="PPIase_PpiC"/>
</dbReference>
<sequence>MASGSHAGSHQGEEQAPSFEPPKWTASNPKAKVTLSTAEEAVNASPECGYVTIGRSASCTYVPLGNTEAAQEAGISRLHAAVVHHTDGRVYVIDLHSAKGTTIDGKKIDKYKPTSLKHGAKLVLGQHGSTPGVSFRVSIEGGGSGAADDSPSKKRAREDEPATVRASHLLVKHNGSRRPSSWKEPVVTRSLEEAKAMVQGFRDAIVAKAQGGDATALQGAFEELASVESHCSSAKRGGDLGPFGRGQMQRQFETATYALQVGEISDLVFSDSGVHIILRTE</sequence>
<dbReference type="Pfam" id="PF00639">
    <property type="entry name" value="Rotamase"/>
    <property type="match status" value="1"/>
</dbReference>
<dbReference type="PROSITE" id="PS01096">
    <property type="entry name" value="PPIC_PPIASE_1"/>
    <property type="match status" value="1"/>
</dbReference>
<gene>
    <name evidence="11" type="ORF">PPROV_000321800</name>
</gene>
<comment type="catalytic activity">
    <reaction evidence="1 7">
        <text>[protein]-peptidylproline (omega=180) = [protein]-peptidylproline (omega=0)</text>
        <dbReference type="Rhea" id="RHEA:16237"/>
        <dbReference type="Rhea" id="RHEA-COMP:10747"/>
        <dbReference type="Rhea" id="RHEA-COMP:10748"/>
        <dbReference type="ChEBI" id="CHEBI:83833"/>
        <dbReference type="ChEBI" id="CHEBI:83834"/>
        <dbReference type="EC" id="5.2.1.8"/>
    </reaction>
</comment>
<accession>A0A830HBL6</accession>
<reference evidence="11" key="1">
    <citation type="submission" date="2020-10" db="EMBL/GenBank/DDBJ databases">
        <title>Unveiling of a novel bifunctional photoreceptor, Dualchrome1, isolated from a cosmopolitan green alga.</title>
        <authorList>
            <person name="Suzuki S."/>
            <person name="Kawachi M."/>
        </authorList>
    </citation>
    <scope>NUCLEOTIDE SEQUENCE</scope>
    <source>
        <strain evidence="11">NIES 2893</strain>
    </source>
</reference>
<dbReference type="GO" id="GO:0005634">
    <property type="term" value="C:nucleus"/>
    <property type="evidence" value="ECO:0007669"/>
    <property type="project" value="TreeGrafter"/>
</dbReference>
<evidence type="ECO:0000313" key="11">
    <source>
        <dbReference type="EMBL" id="GHP04464.1"/>
    </source>
</evidence>
<evidence type="ECO:0000259" key="10">
    <source>
        <dbReference type="PROSITE" id="PS50198"/>
    </source>
</evidence>
<organism evidence="11 12">
    <name type="scientific">Pycnococcus provasolii</name>
    <dbReference type="NCBI Taxonomy" id="41880"/>
    <lineage>
        <taxon>Eukaryota</taxon>
        <taxon>Viridiplantae</taxon>
        <taxon>Chlorophyta</taxon>
        <taxon>Pseudoscourfieldiophyceae</taxon>
        <taxon>Pseudoscourfieldiales</taxon>
        <taxon>Pycnococcaceae</taxon>
        <taxon>Pycnococcus</taxon>
    </lineage>
</organism>
<dbReference type="EMBL" id="BNJQ01000007">
    <property type="protein sequence ID" value="GHP04464.1"/>
    <property type="molecule type" value="Genomic_DNA"/>
</dbReference>
<evidence type="ECO:0000313" key="12">
    <source>
        <dbReference type="Proteomes" id="UP000660262"/>
    </source>
</evidence>
<dbReference type="SUPFAM" id="SSF54534">
    <property type="entry name" value="FKBP-like"/>
    <property type="match status" value="1"/>
</dbReference>
<dbReference type="CDD" id="cd00060">
    <property type="entry name" value="FHA"/>
    <property type="match status" value="1"/>
</dbReference>
<dbReference type="InterPro" id="IPR046357">
    <property type="entry name" value="PPIase_dom_sf"/>
</dbReference>
<dbReference type="Gene3D" id="3.10.50.40">
    <property type="match status" value="1"/>
</dbReference>
<protein>
    <recommendedName>
        <fullName evidence="7">Peptidyl-prolyl cis-trans isomerase</fullName>
        <ecNumber evidence="7">5.2.1.8</ecNumber>
    </recommendedName>
</protein>
<evidence type="ECO:0000256" key="2">
    <source>
        <dbReference type="ARBA" id="ARBA00007656"/>
    </source>
</evidence>
<dbReference type="Pfam" id="PF00498">
    <property type="entry name" value="FHA"/>
    <property type="match status" value="1"/>
</dbReference>
<dbReference type="SMART" id="SM00240">
    <property type="entry name" value="FHA"/>
    <property type="match status" value="1"/>
</dbReference>
<dbReference type="PANTHER" id="PTHR10657:SF4">
    <property type="entry name" value="PEPTIDYL-PROLYL CIS-TRANS ISOMERASE-RELATED"/>
    <property type="match status" value="1"/>
</dbReference>
<feature type="compositionally biased region" description="Basic and acidic residues" evidence="8">
    <location>
        <begin position="150"/>
        <end position="162"/>
    </location>
</feature>
<dbReference type="InterPro" id="IPR023058">
    <property type="entry name" value="PPIase_PpiC_CS"/>
</dbReference>
<feature type="region of interest" description="Disordered" evidence="8">
    <location>
        <begin position="1"/>
        <end position="32"/>
    </location>
</feature>
<dbReference type="PROSITE" id="PS50006">
    <property type="entry name" value="FHA_DOMAIN"/>
    <property type="match status" value="1"/>
</dbReference>
<dbReference type="InterPro" id="IPR008984">
    <property type="entry name" value="SMAD_FHA_dom_sf"/>
</dbReference>
<evidence type="ECO:0000256" key="4">
    <source>
        <dbReference type="ARBA" id="ARBA00023235"/>
    </source>
</evidence>
<name>A0A830HBL6_9CHLO</name>
<evidence type="ECO:0000256" key="7">
    <source>
        <dbReference type="RuleBase" id="RU363014"/>
    </source>
</evidence>
<comment type="function">
    <text evidence="5">Prolyl cis/trans isomerase with specificity for phospho-Ser-Pro bonds.</text>
</comment>
<evidence type="ECO:0000256" key="5">
    <source>
        <dbReference type="ARBA" id="ARBA00054757"/>
    </source>
</evidence>
<keyword evidence="12" id="KW-1185">Reference proteome</keyword>
<feature type="domain" description="PpiC" evidence="10">
    <location>
        <begin position="161"/>
        <end position="281"/>
    </location>
</feature>